<dbReference type="Proteomes" id="UP000261082">
    <property type="component" value="Unassembled WGS sequence"/>
</dbReference>
<feature type="transmembrane region" description="Helical" evidence="1">
    <location>
        <begin position="12"/>
        <end position="35"/>
    </location>
</feature>
<proteinExistence type="predicted"/>
<organism evidence="2 3">
    <name type="scientific">Marixanthomonas ophiurae</name>
    <dbReference type="NCBI Taxonomy" id="387659"/>
    <lineage>
        <taxon>Bacteria</taxon>
        <taxon>Pseudomonadati</taxon>
        <taxon>Bacteroidota</taxon>
        <taxon>Flavobacteriia</taxon>
        <taxon>Flavobacteriales</taxon>
        <taxon>Flavobacteriaceae</taxon>
        <taxon>Marixanthomonas</taxon>
    </lineage>
</organism>
<name>A0A3E1Q8X7_9FLAO</name>
<keyword evidence="1" id="KW-1133">Transmembrane helix</keyword>
<dbReference type="AlphaFoldDB" id="A0A3E1Q8X7"/>
<protein>
    <submittedName>
        <fullName evidence="2">DUF2254 domain-containing protein</fullName>
    </submittedName>
</protein>
<dbReference type="OrthoDB" id="2955631at2"/>
<accession>A0A3E1Q8X7</accession>
<keyword evidence="1" id="KW-0472">Membrane</keyword>
<keyword evidence="3" id="KW-1185">Reference proteome</keyword>
<evidence type="ECO:0000313" key="2">
    <source>
        <dbReference type="EMBL" id="RFN58578.1"/>
    </source>
</evidence>
<gene>
    <name evidence="2" type="ORF">DZ858_00400</name>
</gene>
<keyword evidence="1" id="KW-0812">Transmembrane</keyword>
<comment type="caution">
    <text evidence="2">The sequence shown here is derived from an EMBL/GenBank/DDBJ whole genome shotgun (WGS) entry which is preliminary data.</text>
</comment>
<feature type="transmembrane region" description="Helical" evidence="1">
    <location>
        <begin position="55"/>
        <end position="79"/>
    </location>
</feature>
<evidence type="ECO:0000313" key="3">
    <source>
        <dbReference type="Proteomes" id="UP000261082"/>
    </source>
</evidence>
<dbReference type="InterPro" id="IPR018723">
    <property type="entry name" value="DUF2254_membrane"/>
</dbReference>
<sequence length="382" mass="43322">MLNRLKRLIHNIAFVPFLIAFAFGALATVIVAFPIQVKGTALEFLAITDKSNIQTIISFVITGIFTLTVFSYTMVMNVLNRSISNFSPRLIPLLLSQRDHKIILGFTSGTIVYGLVLALFVTNSSEKPFPDLGAALALLFAVICVGIFIYFLHTVSQSIHINYILNESFENTRKNLQKSIEPNGTFLKIDEPENLAHKIKTKKCGYLQNVDLDYLSKLAKKHGFIAKIAPEIGNFVLENETLLYISIKPDHKLLKKIWRVLEVNLNEPMDVPEIGFKHFVEVAIKASSPAINDPGTSLTTIDYITQLFILRAKIKDHNAYKTVNGELIYYKTVPFNKLRYICFTEMKRYMKDDPALISKLNNALEIINKRCQNYKTCNYSDI</sequence>
<feature type="transmembrane region" description="Helical" evidence="1">
    <location>
        <begin position="132"/>
        <end position="152"/>
    </location>
</feature>
<dbReference type="Pfam" id="PF10011">
    <property type="entry name" value="DUF2254"/>
    <property type="match status" value="1"/>
</dbReference>
<feature type="transmembrane region" description="Helical" evidence="1">
    <location>
        <begin position="100"/>
        <end position="120"/>
    </location>
</feature>
<dbReference type="EMBL" id="QVID01000001">
    <property type="protein sequence ID" value="RFN58578.1"/>
    <property type="molecule type" value="Genomic_DNA"/>
</dbReference>
<dbReference type="RefSeq" id="WP_117157606.1">
    <property type="nucleotide sequence ID" value="NZ_QVID01000001.1"/>
</dbReference>
<evidence type="ECO:0000256" key="1">
    <source>
        <dbReference type="SAM" id="Phobius"/>
    </source>
</evidence>
<reference evidence="2 3" key="1">
    <citation type="journal article" date="2007" name="Int. J. Syst. Evol. Microbiol.">
        <title>Marixanthomonas ophiurae gen. nov., sp. nov., a marine bacterium of the family Flavobacteriaceae isolated from a deep-sea brittle star.</title>
        <authorList>
            <person name="Romanenko L.A."/>
            <person name="Uchino M."/>
            <person name="Frolova G.M."/>
            <person name="Mikhailov V.V."/>
        </authorList>
    </citation>
    <scope>NUCLEOTIDE SEQUENCE [LARGE SCALE GENOMIC DNA]</scope>
    <source>
        <strain evidence="2 3">KMM 3046</strain>
    </source>
</reference>